<dbReference type="EMBL" id="VMNH01000010">
    <property type="protein sequence ID" value="TVO74919.1"/>
    <property type="molecule type" value="Genomic_DNA"/>
</dbReference>
<proteinExistence type="predicted"/>
<evidence type="ECO:0008006" key="3">
    <source>
        <dbReference type="Google" id="ProtNLM"/>
    </source>
</evidence>
<protein>
    <recommendedName>
        <fullName evidence="3">STAS/SEC14 domain-containing protein</fullName>
    </recommendedName>
</protein>
<evidence type="ECO:0000313" key="2">
    <source>
        <dbReference type="Proteomes" id="UP000316649"/>
    </source>
</evidence>
<dbReference type="AlphaFoldDB" id="A0A557SBX3"/>
<reference evidence="1 2" key="1">
    <citation type="submission" date="2019-07" db="EMBL/GenBank/DDBJ databases">
        <title>The pathways for chlorine oxyanion respiration interact through the shared metabolite chlorate.</title>
        <authorList>
            <person name="Barnum T.P."/>
            <person name="Cheng Y."/>
            <person name="Hill K.A."/>
            <person name="Lucas L.N."/>
            <person name="Carlson H.K."/>
            <person name="Coates J.D."/>
        </authorList>
    </citation>
    <scope>NUCLEOTIDE SEQUENCE [LARGE SCALE GENOMIC DNA]</scope>
    <source>
        <strain evidence="1 2">BK-1</strain>
    </source>
</reference>
<keyword evidence="2" id="KW-1185">Reference proteome</keyword>
<organism evidence="1 2">
    <name type="scientific">Sedimenticola selenatireducens</name>
    <dbReference type="NCBI Taxonomy" id="191960"/>
    <lineage>
        <taxon>Bacteria</taxon>
        <taxon>Pseudomonadati</taxon>
        <taxon>Pseudomonadota</taxon>
        <taxon>Gammaproteobacteria</taxon>
        <taxon>Chromatiales</taxon>
        <taxon>Sedimenticolaceae</taxon>
        <taxon>Sedimenticola</taxon>
    </lineage>
</organism>
<dbReference type="OrthoDB" id="7061764at2"/>
<sequence length="125" mass="14013">MPYQLSYQAEEGFIKVTVKGSRTDADPAKNGQMVVDDITKKCKACGFTRVMLVSLLTGRYPPYANYQVVSSLELKGVPKEWKLAYVNLDQASHKSILFSETLAVKKGFQAKVFDNEEDALNWLNS</sequence>
<evidence type="ECO:0000313" key="1">
    <source>
        <dbReference type="EMBL" id="TVO74919.1"/>
    </source>
</evidence>
<accession>A0A557SBX3</accession>
<dbReference type="RefSeq" id="WP_144359005.1">
    <property type="nucleotide sequence ID" value="NZ_VMNH01000010.1"/>
</dbReference>
<name>A0A557SBX3_9GAMM</name>
<comment type="caution">
    <text evidence="1">The sequence shown here is derived from an EMBL/GenBank/DDBJ whole genome shotgun (WGS) entry which is preliminary data.</text>
</comment>
<gene>
    <name evidence="1" type="ORF">FHP88_10545</name>
</gene>
<dbReference type="Proteomes" id="UP000316649">
    <property type="component" value="Unassembled WGS sequence"/>
</dbReference>